<gene>
    <name evidence="1" type="ORF">P3H78_28665</name>
</gene>
<name>A0ABT6ACZ4_9ACTN</name>
<accession>A0ABT6ACZ4</accession>
<evidence type="ECO:0000313" key="1">
    <source>
        <dbReference type="EMBL" id="MDF3302519.1"/>
    </source>
</evidence>
<comment type="caution">
    <text evidence="1">The sequence shown here is derived from an EMBL/GenBank/DDBJ whole genome shotgun (WGS) entry which is preliminary data.</text>
</comment>
<dbReference type="Proteomes" id="UP001221150">
    <property type="component" value="Unassembled WGS sequence"/>
</dbReference>
<keyword evidence="2" id="KW-1185">Reference proteome</keyword>
<evidence type="ECO:0000313" key="2">
    <source>
        <dbReference type="Proteomes" id="UP001221150"/>
    </source>
</evidence>
<organism evidence="1 2">
    <name type="scientific">Streptomyces tropicalis</name>
    <dbReference type="NCBI Taxonomy" id="3034234"/>
    <lineage>
        <taxon>Bacteria</taxon>
        <taxon>Bacillati</taxon>
        <taxon>Actinomycetota</taxon>
        <taxon>Actinomycetes</taxon>
        <taxon>Kitasatosporales</taxon>
        <taxon>Streptomycetaceae</taxon>
        <taxon>Streptomyces</taxon>
    </lineage>
</organism>
<reference evidence="1 2" key="1">
    <citation type="submission" date="2023-03" db="EMBL/GenBank/DDBJ databases">
        <title>Draft genome sequence of Streptomyces sp. K1PA1 isolated from peat swamp forest in Thailand.</title>
        <authorList>
            <person name="Klaysubun C."/>
            <person name="Duangmal K."/>
        </authorList>
    </citation>
    <scope>NUCLEOTIDE SEQUENCE [LARGE SCALE GENOMIC DNA]</scope>
    <source>
        <strain evidence="1 2">K1PA1</strain>
    </source>
</reference>
<dbReference type="EMBL" id="JARJBB010000023">
    <property type="protein sequence ID" value="MDF3302519.1"/>
    <property type="molecule type" value="Genomic_DNA"/>
</dbReference>
<protein>
    <submittedName>
        <fullName evidence="1">Uncharacterized protein</fullName>
    </submittedName>
</protein>
<dbReference type="RefSeq" id="WP_276112077.1">
    <property type="nucleotide sequence ID" value="NZ_JARJBB010000023.1"/>
</dbReference>
<proteinExistence type="predicted"/>
<sequence>MTGPDMQQTAFGTADARFTADSEPSALMRAWRRDSGNADSLITVSAARACLIFTRETTRVAGRPIRVGA</sequence>